<sequence>MVAYVGINDGGRGWEKGTDEPEELLVLVFVWHRVARLIRPCPAACEVDRTGLRLFTVGEGGRYDTRVPYRNSIIRIPYLCWQQVLYSSIIQYLYSTSKAHGAMGIGPRDGRQSPPLHTSSSLLRYRSFIKFQNATDGTTVPYRYAIYLIPIPSHNCTLTLYYVTLP</sequence>
<dbReference type="EMBL" id="FN429988">
    <property type="protein sequence ID" value="CAZ79451.1"/>
    <property type="molecule type" value="Genomic_DNA"/>
</dbReference>
<evidence type="ECO:0000313" key="1">
    <source>
        <dbReference type="EMBL" id="CAZ79451.1"/>
    </source>
</evidence>
<evidence type="ECO:0000313" key="2">
    <source>
        <dbReference type="Proteomes" id="UP000006911"/>
    </source>
</evidence>
<dbReference type="AlphaFoldDB" id="D5G4K8"/>
<dbReference type="RefSeq" id="XP_002835294.1">
    <property type="nucleotide sequence ID" value="XM_002835248.1"/>
</dbReference>
<dbReference type="HOGENOM" id="CLU_1603951_0_0_1"/>
<dbReference type="Proteomes" id="UP000006911">
    <property type="component" value="Unassembled WGS sequence"/>
</dbReference>
<dbReference type="GeneID" id="9188393"/>
<organism evidence="1 2">
    <name type="scientific">Tuber melanosporum (strain Mel28)</name>
    <name type="common">Perigord black truffle</name>
    <dbReference type="NCBI Taxonomy" id="656061"/>
    <lineage>
        <taxon>Eukaryota</taxon>
        <taxon>Fungi</taxon>
        <taxon>Dikarya</taxon>
        <taxon>Ascomycota</taxon>
        <taxon>Pezizomycotina</taxon>
        <taxon>Pezizomycetes</taxon>
        <taxon>Pezizales</taxon>
        <taxon>Tuberaceae</taxon>
        <taxon>Tuber</taxon>
    </lineage>
</organism>
<dbReference type="InParanoid" id="D5G4K8"/>
<name>D5G4K8_TUBMM</name>
<reference evidence="1 2" key="1">
    <citation type="journal article" date="2010" name="Nature">
        <title>Perigord black truffle genome uncovers evolutionary origins and mechanisms of symbiosis.</title>
        <authorList>
            <person name="Martin F."/>
            <person name="Kohler A."/>
            <person name="Murat C."/>
            <person name="Balestrini R."/>
            <person name="Coutinho P.M."/>
            <person name="Jaillon O."/>
            <person name="Montanini B."/>
            <person name="Morin E."/>
            <person name="Noel B."/>
            <person name="Percudani R."/>
            <person name="Porcel B."/>
            <person name="Rubini A."/>
            <person name="Amicucci A."/>
            <person name="Amselem J."/>
            <person name="Anthouard V."/>
            <person name="Arcioni S."/>
            <person name="Artiguenave F."/>
            <person name="Aury J.M."/>
            <person name="Ballario P."/>
            <person name="Bolchi A."/>
            <person name="Brenna A."/>
            <person name="Brun A."/>
            <person name="Buee M."/>
            <person name="Cantarel B."/>
            <person name="Chevalier G."/>
            <person name="Couloux A."/>
            <person name="Da Silva C."/>
            <person name="Denoeud F."/>
            <person name="Duplessis S."/>
            <person name="Ghignone S."/>
            <person name="Hilselberger B."/>
            <person name="Iotti M."/>
            <person name="Marcais B."/>
            <person name="Mello A."/>
            <person name="Miranda M."/>
            <person name="Pacioni G."/>
            <person name="Quesneville H."/>
            <person name="Riccioni C."/>
            <person name="Ruotolo R."/>
            <person name="Splivallo R."/>
            <person name="Stocchi V."/>
            <person name="Tisserant E."/>
            <person name="Viscomi A.R."/>
            <person name="Zambonelli A."/>
            <person name="Zampieri E."/>
            <person name="Henrissat B."/>
            <person name="Lebrun M.H."/>
            <person name="Paolocci F."/>
            <person name="Bonfante P."/>
            <person name="Ottonello S."/>
            <person name="Wincker P."/>
        </authorList>
    </citation>
    <scope>NUCLEOTIDE SEQUENCE [LARGE SCALE GENOMIC DNA]</scope>
    <source>
        <strain evidence="1 2">Mel28</strain>
    </source>
</reference>
<protein>
    <submittedName>
        <fullName evidence="1">(Perigord truffle) hypothetical protein</fullName>
    </submittedName>
</protein>
<proteinExistence type="predicted"/>
<dbReference type="KEGG" id="tml:GSTUM_00004202001"/>
<accession>D5G4K8</accession>
<gene>
    <name evidence="1" type="ORF">GSTUM_00004202001</name>
</gene>
<keyword evidence="2" id="KW-1185">Reference proteome</keyword>